<dbReference type="InterPro" id="IPR042163">
    <property type="entry name" value="PHF12"/>
</dbReference>
<dbReference type="Proteomes" id="UP000811246">
    <property type="component" value="Chromosome 11"/>
</dbReference>
<organism evidence="9 10">
    <name type="scientific">Carya illinoinensis</name>
    <name type="common">Pecan</name>
    <dbReference type="NCBI Taxonomy" id="32201"/>
    <lineage>
        <taxon>Eukaryota</taxon>
        <taxon>Viridiplantae</taxon>
        <taxon>Streptophyta</taxon>
        <taxon>Embryophyta</taxon>
        <taxon>Tracheophyta</taxon>
        <taxon>Spermatophyta</taxon>
        <taxon>Magnoliopsida</taxon>
        <taxon>eudicotyledons</taxon>
        <taxon>Gunneridae</taxon>
        <taxon>Pentapetalae</taxon>
        <taxon>rosids</taxon>
        <taxon>fabids</taxon>
        <taxon>Fagales</taxon>
        <taxon>Juglandaceae</taxon>
        <taxon>Carya</taxon>
    </lineage>
</organism>
<feature type="region of interest" description="Disordered" evidence="7">
    <location>
        <begin position="1"/>
        <end position="49"/>
    </location>
</feature>
<dbReference type="Pfam" id="PF23209">
    <property type="entry name" value="IDM1_C"/>
    <property type="match status" value="1"/>
</dbReference>
<dbReference type="GO" id="GO:0006357">
    <property type="term" value="P:regulation of transcription by RNA polymerase II"/>
    <property type="evidence" value="ECO:0007669"/>
    <property type="project" value="TreeGrafter"/>
</dbReference>
<feature type="domain" description="PHD-type" evidence="8">
    <location>
        <begin position="213"/>
        <end position="258"/>
    </location>
</feature>
<comment type="caution">
    <text evidence="9">The sequence shown here is derived from an EMBL/GenBank/DDBJ whole genome shotgun (WGS) entry which is preliminary data.</text>
</comment>
<dbReference type="InterPro" id="IPR032308">
    <property type="entry name" value="TDBD"/>
</dbReference>
<dbReference type="InterPro" id="IPR056511">
    <property type="entry name" value="IDM1_C"/>
</dbReference>
<dbReference type="GO" id="GO:0003714">
    <property type="term" value="F:transcription corepressor activity"/>
    <property type="evidence" value="ECO:0007669"/>
    <property type="project" value="InterPro"/>
</dbReference>
<evidence type="ECO:0000256" key="5">
    <source>
        <dbReference type="ARBA" id="ARBA00023242"/>
    </source>
</evidence>
<dbReference type="GO" id="GO:0008270">
    <property type="term" value="F:zinc ion binding"/>
    <property type="evidence" value="ECO:0007669"/>
    <property type="project" value="UniProtKB-KW"/>
</dbReference>
<dbReference type="OrthoDB" id="429143at2759"/>
<keyword evidence="4" id="KW-0862">Zinc</keyword>
<dbReference type="PANTHER" id="PTHR46309:SF5">
    <property type="entry name" value="GNAT FAMILY ACETYLTRANSFERASE"/>
    <property type="match status" value="1"/>
</dbReference>
<feature type="region of interest" description="Disordered" evidence="7">
    <location>
        <begin position="72"/>
        <end position="96"/>
    </location>
</feature>
<dbReference type="InterPro" id="IPR013083">
    <property type="entry name" value="Znf_RING/FYVE/PHD"/>
</dbReference>
<protein>
    <recommendedName>
        <fullName evidence="8">PHD-type domain-containing protein</fullName>
    </recommendedName>
</protein>
<dbReference type="GO" id="GO:0005634">
    <property type="term" value="C:nucleus"/>
    <property type="evidence" value="ECO:0007669"/>
    <property type="project" value="UniProtKB-SubCell"/>
</dbReference>
<proteinExistence type="predicted"/>
<sequence>MAYKLRDRSQKRIYFSTSSSDSDSSYSDPDYSRSRQRRPQNEAKNIEIGSSSLVRRRGRPIKRRVYGRENQSIEVGESSRGRKQAPYSLKKQDTSVGKPQEKKNILSWLIDLGIIKENAEVWYLADNRIRILLRGMIRRAGIFCLCCNEEITVWEFEIHAASDLNRPYANIFLAWKLVSLFQCQLEACIMVMGPNQCGFNQVVPRENAVDRNDDACMICTDGGDLICCDKCPSTFHKDCLRLESVPQEEWLCPYCICKYCGLLGHGNEELFTCSQCQKKYHWACSLEEDLDLNTPVAPLSNQTTLVNSFCGKSCREIFKHLESIAGVRNEVDGGRLSWSLMRLTDLRSATPTDNIQKIVECNCKIGIVWDMMNESFVTTTDRLTNINIVRSVVYNQGSNLARINFQRFYTAVLEKDDEIVSAACLRIHGTKVAEIPFVTTHENYRDMGMWRKLLVAIESVSC</sequence>
<gene>
    <name evidence="9" type="ORF">I3842_11G068900</name>
</gene>
<name>A0A922DNN7_CARIL</name>
<evidence type="ECO:0000256" key="1">
    <source>
        <dbReference type="ARBA" id="ARBA00004123"/>
    </source>
</evidence>
<dbReference type="PROSITE" id="PS50016">
    <property type="entry name" value="ZF_PHD_2"/>
    <property type="match status" value="1"/>
</dbReference>
<keyword evidence="2" id="KW-0479">Metal-binding</keyword>
<accession>A0A922DNN7</accession>
<dbReference type="AlphaFoldDB" id="A0A922DNN7"/>
<dbReference type="SUPFAM" id="SSF57903">
    <property type="entry name" value="FYVE/PHD zinc finger"/>
    <property type="match status" value="1"/>
</dbReference>
<evidence type="ECO:0000256" key="3">
    <source>
        <dbReference type="ARBA" id="ARBA00022771"/>
    </source>
</evidence>
<keyword evidence="5" id="KW-0539">Nucleus</keyword>
<keyword evidence="3 6" id="KW-0863">Zinc-finger</keyword>
<evidence type="ECO:0000259" key="8">
    <source>
        <dbReference type="PROSITE" id="PS50016"/>
    </source>
</evidence>
<reference evidence="9" key="1">
    <citation type="submission" date="2021-01" db="EMBL/GenBank/DDBJ databases">
        <authorList>
            <person name="Lovell J.T."/>
            <person name="Bentley N."/>
            <person name="Bhattarai G."/>
            <person name="Jenkins J.W."/>
            <person name="Sreedasyam A."/>
            <person name="Alarcon Y."/>
            <person name="Bock C."/>
            <person name="Boston L."/>
            <person name="Carlson J."/>
            <person name="Cervantes K."/>
            <person name="Clermont K."/>
            <person name="Krom N."/>
            <person name="Kubenka K."/>
            <person name="Mamidi S."/>
            <person name="Mattison C."/>
            <person name="Monteros M."/>
            <person name="Pisani C."/>
            <person name="Plott C."/>
            <person name="Rajasekar S."/>
            <person name="Rhein H.S."/>
            <person name="Rohla C."/>
            <person name="Song M."/>
            <person name="Hilaire R.S."/>
            <person name="Shu S."/>
            <person name="Wells L."/>
            <person name="Wang X."/>
            <person name="Webber J."/>
            <person name="Heerema R.J."/>
            <person name="Klein P."/>
            <person name="Conner P."/>
            <person name="Grauke L."/>
            <person name="Grimwood J."/>
            <person name="Schmutz J."/>
            <person name="Randall J.J."/>
        </authorList>
    </citation>
    <scope>NUCLEOTIDE SEQUENCE</scope>
    <source>
        <tissue evidence="9">Leaf</tissue>
    </source>
</reference>
<evidence type="ECO:0000256" key="6">
    <source>
        <dbReference type="PROSITE-ProRule" id="PRU00146"/>
    </source>
</evidence>
<dbReference type="Gene3D" id="3.30.40.10">
    <property type="entry name" value="Zinc/RING finger domain, C3HC4 (zinc finger)"/>
    <property type="match status" value="1"/>
</dbReference>
<dbReference type="InterPro" id="IPR016181">
    <property type="entry name" value="Acyl_CoA_acyltransferase"/>
</dbReference>
<evidence type="ECO:0000256" key="7">
    <source>
        <dbReference type="SAM" id="MobiDB-lite"/>
    </source>
</evidence>
<dbReference type="InterPro" id="IPR011011">
    <property type="entry name" value="Znf_FYVE_PHD"/>
</dbReference>
<evidence type="ECO:0000313" key="9">
    <source>
        <dbReference type="EMBL" id="KAG6687393.1"/>
    </source>
</evidence>
<feature type="compositionally biased region" description="Basic and acidic residues" evidence="7">
    <location>
        <begin position="1"/>
        <end position="10"/>
    </location>
</feature>
<dbReference type="InterPro" id="IPR019787">
    <property type="entry name" value="Znf_PHD-finger"/>
</dbReference>
<comment type="subcellular location">
    <subcellularLocation>
        <location evidence="1">Nucleus</location>
    </subcellularLocation>
</comment>
<dbReference type="SMART" id="SM00249">
    <property type="entry name" value="PHD"/>
    <property type="match status" value="2"/>
</dbReference>
<evidence type="ECO:0000256" key="2">
    <source>
        <dbReference type="ARBA" id="ARBA00022723"/>
    </source>
</evidence>
<dbReference type="PANTHER" id="PTHR46309">
    <property type="entry name" value="PHD FINGER PROTEIN 12"/>
    <property type="match status" value="1"/>
</dbReference>
<dbReference type="SUPFAM" id="SSF55729">
    <property type="entry name" value="Acyl-CoA N-acyltransferases (Nat)"/>
    <property type="match status" value="1"/>
</dbReference>
<dbReference type="Pfam" id="PF00628">
    <property type="entry name" value="PHD"/>
    <property type="match status" value="1"/>
</dbReference>
<evidence type="ECO:0000256" key="4">
    <source>
        <dbReference type="ARBA" id="ARBA00022833"/>
    </source>
</evidence>
<feature type="compositionally biased region" description="Low complexity" evidence="7">
    <location>
        <begin position="18"/>
        <end position="29"/>
    </location>
</feature>
<dbReference type="EMBL" id="CM031835">
    <property type="protein sequence ID" value="KAG6687393.1"/>
    <property type="molecule type" value="Genomic_DNA"/>
</dbReference>
<dbReference type="InterPro" id="IPR001965">
    <property type="entry name" value="Znf_PHD"/>
</dbReference>
<dbReference type="Pfam" id="PF16135">
    <property type="entry name" value="TDBD"/>
    <property type="match status" value="1"/>
</dbReference>
<evidence type="ECO:0000313" key="10">
    <source>
        <dbReference type="Proteomes" id="UP000811246"/>
    </source>
</evidence>